<protein>
    <submittedName>
        <fullName evidence="1">Uncharacterized protein</fullName>
    </submittedName>
</protein>
<dbReference type="Proteomes" id="UP001148838">
    <property type="component" value="Unassembled WGS sequence"/>
</dbReference>
<evidence type="ECO:0000313" key="1">
    <source>
        <dbReference type="EMBL" id="KAJ4430563.1"/>
    </source>
</evidence>
<gene>
    <name evidence="1" type="ORF">ANN_19151</name>
</gene>
<evidence type="ECO:0000313" key="2">
    <source>
        <dbReference type="Proteomes" id="UP001148838"/>
    </source>
</evidence>
<proteinExistence type="predicted"/>
<comment type="caution">
    <text evidence="1">The sequence shown here is derived from an EMBL/GenBank/DDBJ whole genome shotgun (WGS) entry which is preliminary data.</text>
</comment>
<keyword evidence="2" id="KW-1185">Reference proteome</keyword>
<dbReference type="EMBL" id="JAJSOF020000031">
    <property type="protein sequence ID" value="KAJ4430563.1"/>
    <property type="molecule type" value="Genomic_DNA"/>
</dbReference>
<sequence length="68" mass="7641">MERRCGRKPYDSPETTISFDASCIIACIQPINITIDGNIQLYKATHGAEIMHTLEPVNWNHPAQDNLS</sequence>
<organism evidence="1 2">
    <name type="scientific">Periplaneta americana</name>
    <name type="common">American cockroach</name>
    <name type="synonym">Blatta americana</name>
    <dbReference type="NCBI Taxonomy" id="6978"/>
    <lineage>
        <taxon>Eukaryota</taxon>
        <taxon>Metazoa</taxon>
        <taxon>Ecdysozoa</taxon>
        <taxon>Arthropoda</taxon>
        <taxon>Hexapoda</taxon>
        <taxon>Insecta</taxon>
        <taxon>Pterygota</taxon>
        <taxon>Neoptera</taxon>
        <taxon>Polyneoptera</taxon>
        <taxon>Dictyoptera</taxon>
        <taxon>Blattodea</taxon>
        <taxon>Blattoidea</taxon>
        <taxon>Blattidae</taxon>
        <taxon>Blattinae</taxon>
        <taxon>Periplaneta</taxon>
    </lineage>
</organism>
<accession>A0ABQ8S9C3</accession>
<reference evidence="1 2" key="1">
    <citation type="journal article" date="2022" name="Allergy">
        <title>Genome assembly and annotation of Periplaneta americana reveal a comprehensive cockroach allergen profile.</title>
        <authorList>
            <person name="Wang L."/>
            <person name="Xiong Q."/>
            <person name="Saelim N."/>
            <person name="Wang L."/>
            <person name="Nong W."/>
            <person name="Wan A.T."/>
            <person name="Shi M."/>
            <person name="Liu X."/>
            <person name="Cao Q."/>
            <person name="Hui J.H.L."/>
            <person name="Sookrung N."/>
            <person name="Leung T.F."/>
            <person name="Tungtrongchitr A."/>
            <person name="Tsui S.K.W."/>
        </authorList>
    </citation>
    <scope>NUCLEOTIDE SEQUENCE [LARGE SCALE GENOMIC DNA]</scope>
    <source>
        <strain evidence="1">PWHHKU_190912</strain>
    </source>
</reference>
<name>A0ABQ8S9C3_PERAM</name>